<reference evidence="2" key="1">
    <citation type="journal article" date="2014" name="Front. Microbiol.">
        <title>High frequency of phylogenetically diverse reductive dehalogenase-homologous genes in deep subseafloor sedimentary metagenomes.</title>
        <authorList>
            <person name="Kawai M."/>
            <person name="Futagami T."/>
            <person name="Toyoda A."/>
            <person name="Takaki Y."/>
            <person name="Nishi S."/>
            <person name="Hori S."/>
            <person name="Arai W."/>
            <person name="Tsubouchi T."/>
            <person name="Morono Y."/>
            <person name="Uchiyama I."/>
            <person name="Ito T."/>
            <person name="Fujiyama A."/>
            <person name="Inagaki F."/>
            <person name="Takami H."/>
        </authorList>
    </citation>
    <scope>NUCLEOTIDE SEQUENCE</scope>
    <source>
        <strain evidence="2">Expedition CK06-06</strain>
    </source>
</reference>
<dbReference type="AlphaFoldDB" id="X0Y5N8"/>
<dbReference type="Pfam" id="PF02502">
    <property type="entry name" value="LacAB_rpiB"/>
    <property type="match status" value="1"/>
</dbReference>
<feature type="compositionally biased region" description="Polar residues" evidence="1">
    <location>
        <begin position="47"/>
        <end position="59"/>
    </location>
</feature>
<evidence type="ECO:0000313" key="2">
    <source>
        <dbReference type="EMBL" id="GAG51259.1"/>
    </source>
</evidence>
<feature type="region of interest" description="Disordered" evidence="1">
    <location>
        <begin position="43"/>
        <end position="68"/>
    </location>
</feature>
<proteinExistence type="predicted"/>
<feature type="non-terminal residue" evidence="2">
    <location>
        <position position="140"/>
    </location>
</feature>
<organism evidence="2">
    <name type="scientific">marine sediment metagenome</name>
    <dbReference type="NCBI Taxonomy" id="412755"/>
    <lineage>
        <taxon>unclassified sequences</taxon>
        <taxon>metagenomes</taxon>
        <taxon>ecological metagenomes</taxon>
    </lineage>
</organism>
<dbReference type="EMBL" id="BARS01057436">
    <property type="protein sequence ID" value="GAG51259.1"/>
    <property type="molecule type" value="Genomic_DNA"/>
</dbReference>
<sequence>NVLTLGAGLIGPSLALQIVDVWLESECTAERHLRRVALIEPLPATPPANTASAQRSSTGGEERNLDRFSNQDVERIVQRIVEMSGVSPIASGIASDACTNVACALCKVCAETNPELVRQFVDMGADRIVHQPGAGTIPSE</sequence>
<feature type="non-terminal residue" evidence="2">
    <location>
        <position position="1"/>
    </location>
</feature>
<comment type="caution">
    <text evidence="2">The sequence shown here is derived from an EMBL/GenBank/DDBJ whole genome shotgun (WGS) entry which is preliminary data.</text>
</comment>
<dbReference type="Gene3D" id="3.40.1400.10">
    <property type="entry name" value="Sugar-phosphate isomerase, RpiB/LacA/LacB"/>
    <property type="match status" value="1"/>
</dbReference>
<evidence type="ECO:0000256" key="1">
    <source>
        <dbReference type="SAM" id="MobiDB-lite"/>
    </source>
</evidence>
<gene>
    <name evidence="2" type="ORF">S01H1_84209</name>
</gene>
<dbReference type="GO" id="GO:0005975">
    <property type="term" value="P:carbohydrate metabolic process"/>
    <property type="evidence" value="ECO:0007669"/>
    <property type="project" value="InterPro"/>
</dbReference>
<dbReference type="InterPro" id="IPR036569">
    <property type="entry name" value="RpiB_LacA_LacB_sf"/>
</dbReference>
<accession>X0Y5N8</accession>
<dbReference type="InterPro" id="IPR003500">
    <property type="entry name" value="RpiB_LacA_LacB"/>
</dbReference>
<protein>
    <submittedName>
        <fullName evidence="2">Uncharacterized protein</fullName>
    </submittedName>
</protein>
<dbReference type="SUPFAM" id="SSF89623">
    <property type="entry name" value="Ribose/Galactose isomerase RpiB/AlsB"/>
    <property type="match status" value="1"/>
</dbReference>
<dbReference type="GO" id="GO:0016853">
    <property type="term" value="F:isomerase activity"/>
    <property type="evidence" value="ECO:0007669"/>
    <property type="project" value="InterPro"/>
</dbReference>
<name>X0Y5N8_9ZZZZ</name>